<name>A0A6G5A107_RHIMP</name>
<evidence type="ECO:0000313" key="2">
    <source>
        <dbReference type="EMBL" id="NIE44654.1"/>
    </source>
</evidence>
<feature type="transmembrane region" description="Helical" evidence="1">
    <location>
        <begin position="12"/>
        <end position="34"/>
    </location>
</feature>
<accession>A0A6G5A107</accession>
<keyword evidence="1" id="KW-1133">Transmembrane helix</keyword>
<reference evidence="2" key="1">
    <citation type="submission" date="2020-03" db="EMBL/GenBank/DDBJ databases">
        <title>A transcriptome and proteome of the tick Rhipicephalus microplus shaped by the genetic composition of its hosts and developmental stage.</title>
        <authorList>
            <person name="Garcia G.R."/>
            <person name="Ribeiro J.M.C."/>
            <person name="Maruyama S.R."/>
            <person name="Gardinasse L.G."/>
            <person name="Nelson K."/>
            <person name="Ferreira B.R."/>
            <person name="Andrade T.G."/>
            <person name="Santos I.K.F.M."/>
        </authorList>
    </citation>
    <scope>NUCLEOTIDE SEQUENCE</scope>
    <source>
        <strain evidence="2">NSGR</strain>
        <tissue evidence="2">Salivary glands</tissue>
    </source>
</reference>
<sequence length="90" mass="10700">MFHERYTKSHIAFVCLLYSVPGYVDLLWNVWVIASQYLPLHCYTQSLSSKTVQDMEVHFEFFYSTRVDDEMHMCLHVTACFTHVSIRCEN</sequence>
<dbReference type="EMBL" id="GIKN01002381">
    <property type="protein sequence ID" value="NIE44654.1"/>
    <property type="molecule type" value="Transcribed_RNA"/>
</dbReference>
<evidence type="ECO:0000256" key="1">
    <source>
        <dbReference type="SAM" id="Phobius"/>
    </source>
</evidence>
<dbReference type="AlphaFoldDB" id="A0A6G5A107"/>
<keyword evidence="1" id="KW-0472">Membrane</keyword>
<organism evidence="2">
    <name type="scientific">Rhipicephalus microplus</name>
    <name type="common">Cattle tick</name>
    <name type="synonym">Boophilus microplus</name>
    <dbReference type="NCBI Taxonomy" id="6941"/>
    <lineage>
        <taxon>Eukaryota</taxon>
        <taxon>Metazoa</taxon>
        <taxon>Ecdysozoa</taxon>
        <taxon>Arthropoda</taxon>
        <taxon>Chelicerata</taxon>
        <taxon>Arachnida</taxon>
        <taxon>Acari</taxon>
        <taxon>Parasitiformes</taxon>
        <taxon>Ixodida</taxon>
        <taxon>Ixodoidea</taxon>
        <taxon>Ixodidae</taxon>
        <taxon>Rhipicephalinae</taxon>
        <taxon>Rhipicephalus</taxon>
        <taxon>Boophilus</taxon>
    </lineage>
</organism>
<protein>
    <submittedName>
        <fullName evidence="2">Putative secreted protein</fullName>
    </submittedName>
</protein>
<proteinExistence type="predicted"/>
<keyword evidence="1" id="KW-0812">Transmembrane</keyword>